<reference evidence="2" key="1">
    <citation type="journal article" date="2023" name="Mol. Phylogenet. Evol.">
        <title>Genome-scale phylogeny and comparative genomics of the fungal order Sordariales.</title>
        <authorList>
            <person name="Hensen N."/>
            <person name="Bonometti L."/>
            <person name="Westerberg I."/>
            <person name="Brannstrom I.O."/>
            <person name="Guillou S."/>
            <person name="Cros-Aarteil S."/>
            <person name="Calhoun S."/>
            <person name="Haridas S."/>
            <person name="Kuo A."/>
            <person name="Mondo S."/>
            <person name="Pangilinan J."/>
            <person name="Riley R."/>
            <person name="LaButti K."/>
            <person name="Andreopoulos B."/>
            <person name="Lipzen A."/>
            <person name="Chen C."/>
            <person name="Yan M."/>
            <person name="Daum C."/>
            <person name="Ng V."/>
            <person name="Clum A."/>
            <person name="Steindorff A."/>
            <person name="Ohm R.A."/>
            <person name="Martin F."/>
            <person name="Silar P."/>
            <person name="Natvig D.O."/>
            <person name="Lalanne C."/>
            <person name="Gautier V."/>
            <person name="Ament-Velasquez S.L."/>
            <person name="Kruys A."/>
            <person name="Hutchinson M.I."/>
            <person name="Powell A.J."/>
            <person name="Barry K."/>
            <person name="Miller A.N."/>
            <person name="Grigoriev I.V."/>
            <person name="Debuchy R."/>
            <person name="Gladieux P."/>
            <person name="Hiltunen Thoren M."/>
            <person name="Johannesson H."/>
        </authorList>
    </citation>
    <scope>NUCLEOTIDE SEQUENCE</scope>
    <source>
        <strain evidence="2">CBS 731.68</strain>
    </source>
</reference>
<name>A0AAN6TRL6_9PEZI</name>
<organism evidence="2 3">
    <name type="scientific">Parathielavia appendiculata</name>
    <dbReference type="NCBI Taxonomy" id="2587402"/>
    <lineage>
        <taxon>Eukaryota</taxon>
        <taxon>Fungi</taxon>
        <taxon>Dikarya</taxon>
        <taxon>Ascomycota</taxon>
        <taxon>Pezizomycotina</taxon>
        <taxon>Sordariomycetes</taxon>
        <taxon>Sordariomycetidae</taxon>
        <taxon>Sordariales</taxon>
        <taxon>Chaetomiaceae</taxon>
        <taxon>Parathielavia</taxon>
    </lineage>
</organism>
<dbReference type="InterPro" id="IPR024983">
    <property type="entry name" value="CHAT_dom"/>
</dbReference>
<protein>
    <recommendedName>
        <fullName evidence="1">CHAT domain-containing protein</fullName>
    </recommendedName>
</protein>
<dbReference type="Pfam" id="PF12770">
    <property type="entry name" value="CHAT"/>
    <property type="match status" value="1"/>
</dbReference>
<sequence>AAFLSYLSACSTAENRANRLSDEAIHVVSGFLVVGFPHVVDCLWPSNDGVCVEVAGGFYSSLFEQGGRGGRTDRWRRH</sequence>
<reference evidence="2" key="2">
    <citation type="submission" date="2023-05" db="EMBL/GenBank/DDBJ databases">
        <authorList>
            <consortium name="Lawrence Berkeley National Laboratory"/>
            <person name="Steindorff A."/>
            <person name="Hensen N."/>
            <person name="Bonometti L."/>
            <person name="Westerberg I."/>
            <person name="Brannstrom I.O."/>
            <person name="Guillou S."/>
            <person name="Cros-Aarteil S."/>
            <person name="Calhoun S."/>
            <person name="Haridas S."/>
            <person name="Kuo A."/>
            <person name="Mondo S."/>
            <person name="Pangilinan J."/>
            <person name="Riley R."/>
            <person name="Labutti K."/>
            <person name="Andreopoulos B."/>
            <person name="Lipzen A."/>
            <person name="Chen C."/>
            <person name="Yanf M."/>
            <person name="Daum C."/>
            <person name="Ng V."/>
            <person name="Clum A."/>
            <person name="Ohm R."/>
            <person name="Martin F."/>
            <person name="Silar P."/>
            <person name="Natvig D."/>
            <person name="Lalanne C."/>
            <person name="Gautier V."/>
            <person name="Ament-Velasquez S.L."/>
            <person name="Kruys A."/>
            <person name="Hutchinson M.I."/>
            <person name="Powell A.J."/>
            <person name="Barry K."/>
            <person name="Miller A.N."/>
            <person name="Grigoriev I.V."/>
            <person name="Debuchy R."/>
            <person name="Gladieux P."/>
            <person name="Thoren M.H."/>
            <person name="Johannesson H."/>
        </authorList>
    </citation>
    <scope>NUCLEOTIDE SEQUENCE</scope>
    <source>
        <strain evidence="2">CBS 731.68</strain>
    </source>
</reference>
<feature type="non-terminal residue" evidence="2">
    <location>
        <position position="1"/>
    </location>
</feature>
<dbReference type="GeneID" id="87824726"/>
<evidence type="ECO:0000259" key="1">
    <source>
        <dbReference type="Pfam" id="PF12770"/>
    </source>
</evidence>
<gene>
    <name evidence="2" type="ORF">N657DRAFT_557307</name>
</gene>
<proteinExistence type="predicted"/>
<accession>A0AAN6TRL6</accession>
<evidence type="ECO:0000313" key="3">
    <source>
        <dbReference type="Proteomes" id="UP001302602"/>
    </source>
</evidence>
<dbReference type="AlphaFoldDB" id="A0AAN6TRL6"/>
<evidence type="ECO:0000313" key="2">
    <source>
        <dbReference type="EMBL" id="KAK4119358.1"/>
    </source>
</evidence>
<dbReference type="EMBL" id="MU853249">
    <property type="protein sequence ID" value="KAK4119358.1"/>
    <property type="molecule type" value="Genomic_DNA"/>
</dbReference>
<feature type="non-terminal residue" evidence="2">
    <location>
        <position position="78"/>
    </location>
</feature>
<comment type="caution">
    <text evidence="2">The sequence shown here is derived from an EMBL/GenBank/DDBJ whole genome shotgun (WGS) entry which is preliminary data.</text>
</comment>
<keyword evidence="3" id="KW-1185">Reference proteome</keyword>
<dbReference type="Proteomes" id="UP001302602">
    <property type="component" value="Unassembled WGS sequence"/>
</dbReference>
<dbReference type="RefSeq" id="XP_062643131.1">
    <property type="nucleotide sequence ID" value="XM_062787956.1"/>
</dbReference>
<feature type="domain" description="CHAT" evidence="1">
    <location>
        <begin position="6"/>
        <end position="64"/>
    </location>
</feature>